<comment type="caution">
    <text evidence="2">The sequence shown here is derived from an EMBL/GenBank/DDBJ whole genome shotgun (WGS) entry which is preliminary data.</text>
</comment>
<reference evidence="2 3" key="1">
    <citation type="submission" date="2023-08" db="EMBL/GenBank/DDBJ databases">
        <authorList>
            <person name="Park J.-S."/>
        </authorList>
    </citation>
    <scope>NUCLEOTIDE SEQUENCE [LARGE SCALE GENOMIC DNA]</scope>
    <source>
        <strain evidence="2 3">2205SS18-9</strain>
    </source>
</reference>
<keyword evidence="3" id="KW-1185">Reference proteome</keyword>
<evidence type="ECO:0000313" key="2">
    <source>
        <dbReference type="EMBL" id="MDP5275613.1"/>
    </source>
</evidence>
<keyword evidence="1" id="KW-0472">Membrane</keyword>
<dbReference type="Proteomes" id="UP001231941">
    <property type="component" value="Unassembled WGS sequence"/>
</dbReference>
<dbReference type="EMBL" id="JAVAMP010000008">
    <property type="protein sequence ID" value="MDP5275613.1"/>
    <property type="molecule type" value="Genomic_DNA"/>
</dbReference>
<protein>
    <submittedName>
        <fullName evidence="2">Uncharacterized protein</fullName>
    </submittedName>
</protein>
<sequence>MKRSYRGVILLCAVLFLNIIFTQKAVHQYYYEDYTATVIYAVLNLVLFPIALFIYHKEKNV</sequence>
<evidence type="ECO:0000256" key="1">
    <source>
        <dbReference type="SAM" id="Phobius"/>
    </source>
</evidence>
<name>A0ABT9J213_9BACL</name>
<gene>
    <name evidence="2" type="ORF">Q5Y73_15995</name>
</gene>
<feature type="transmembrane region" description="Helical" evidence="1">
    <location>
        <begin position="38"/>
        <end position="55"/>
    </location>
</feature>
<keyword evidence="1" id="KW-0812">Transmembrane</keyword>
<evidence type="ECO:0000313" key="3">
    <source>
        <dbReference type="Proteomes" id="UP001231941"/>
    </source>
</evidence>
<proteinExistence type="predicted"/>
<organism evidence="2 3">
    <name type="scientific">Chengkuizengella axinellae</name>
    <dbReference type="NCBI Taxonomy" id="3064388"/>
    <lineage>
        <taxon>Bacteria</taxon>
        <taxon>Bacillati</taxon>
        <taxon>Bacillota</taxon>
        <taxon>Bacilli</taxon>
        <taxon>Bacillales</taxon>
        <taxon>Paenibacillaceae</taxon>
        <taxon>Chengkuizengella</taxon>
    </lineage>
</organism>
<keyword evidence="1" id="KW-1133">Transmembrane helix</keyword>
<dbReference type="RefSeq" id="WP_305992919.1">
    <property type="nucleotide sequence ID" value="NZ_JAVAMP010000008.1"/>
</dbReference>
<accession>A0ABT9J213</accession>